<dbReference type="GO" id="GO:0047421">
    <property type="term" value="F:N-acyl-D-glutamate deacylase activity"/>
    <property type="evidence" value="ECO:0007669"/>
    <property type="project" value="UniProtKB-EC"/>
</dbReference>
<name>A0A399IVK0_9RHOB</name>
<dbReference type="InterPro" id="IPR032466">
    <property type="entry name" value="Metal_Hydrolase"/>
</dbReference>
<keyword evidence="2" id="KW-0378">Hydrolase</keyword>
<dbReference type="OrthoDB" id="9815027at2"/>
<dbReference type="Pfam" id="PF07969">
    <property type="entry name" value="Amidohydro_3"/>
    <property type="match status" value="2"/>
</dbReference>
<dbReference type="InterPro" id="IPR011059">
    <property type="entry name" value="Metal-dep_hydrolase_composite"/>
</dbReference>
<dbReference type="Gene3D" id="2.30.40.10">
    <property type="entry name" value="Urease, subunit C, domain 1"/>
    <property type="match status" value="1"/>
</dbReference>
<dbReference type="NCBIfam" id="NF006560">
    <property type="entry name" value="PRK09061.1"/>
    <property type="match status" value="1"/>
</dbReference>
<organism evidence="2 3">
    <name type="scientific">Pseudooceanicola sediminis</name>
    <dbReference type="NCBI Taxonomy" id="2211117"/>
    <lineage>
        <taxon>Bacteria</taxon>
        <taxon>Pseudomonadati</taxon>
        <taxon>Pseudomonadota</taxon>
        <taxon>Alphaproteobacteria</taxon>
        <taxon>Rhodobacterales</taxon>
        <taxon>Paracoccaceae</taxon>
        <taxon>Pseudooceanicola</taxon>
    </lineage>
</organism>
<dbReference type="RefSeq" id="WP_119400667.1">
    <property type="nucleotide sequence ID" value="NZ_QWJJ01000023.1"/>
</dbReference>
<dbReference type="GO" id="GO:0016812">
    <property type="term" value="F:hydrolase activity, acting on carbon-nitrogen (but not peptide) bonds, in cyclic amides"/>
    <property type="evidence" value="ECO:0007669"/>
    <property type="project" value="TreeGrafter"/>
</dbReference>
<protein>
    <submittedName>
        <fullName evidence="2">D-glutamate deacylase</fullName>
        <ecNumber evidence="2">3.5.1.82</ecNumber>
    </submittedName>
</protein>
<dbReference type="Gene3D" id="3.30.1490.130">
    <property type="entry name" value="D-aminoacylase. Domain 3"/>
    <property type="match status" value="1"/>
</dbReference>
<evidence type="ECO:0000313" key="3">
    <source>
        <dbReference type="Proteomes" id="UP000265848"/>
    </source>
</evidence>
<dbReference type="EMBL" id="QWJJ01000023">
    <property type="protein sequence ID" value="RII37061.1"/>
    <property type="molecule type" value="Genomic_DNA"/>
</dbReference>
<accession>A0A399IVK0</accession>
<dbReference type="InterPro" id="IPR023100">
    <property type="entry name" value="D-aminoacylase_insert_dom_sf"/>
</dbReference>
<dbReference type="Proteomes" id="UP000265848">
    <property type="component" value="Unassembled WGS sequence"/>
</dbReference>
<dbReference type="PANTHER" id="PTHR11647:SF1">
    <property type="entry name" value="COLLAPSIN RESPONSE MEDIATOR PROTEIN"/>
    <property type="match status" value="1"/>
</dbReference>
<dbReference type="SUPFAM" id="SSF51556">
    <property type="entry name" value="Metallo-dependent hydrolases"/>
    <property type="match status" value="1"/>
</dbReference>
<feature type="domain" description="Amidohydrolase 3" evidence="1">
    <location>
        <begin position="47"/>
        <end position="244"/>
    </location>
</feature>
<dbReference type="Gene3D" id="3.20.20.140">
    <property type="entry name" value="Metal-dependent hydrolases"/>
    <property type="match status" value="1"/>
</dbReference>
<keyword evidence="3" id="KW-1185">Reference proteome</keyword>
<sequence length="505" mass="53789">MKPAFDIVIRGGRVMDPETGFDQIADVAIRGAAVVAIGRDLPEGRTELDAVGRIVAPGFVDIHAHGQSLAADRMQAFDGVTTALELEVGALPVAEWYATQTERPRLLNYGTSAGWLFARCQVIADMPADGTVPSMTLMGRGADDRRWSLDAATEAQAEQIVTLLKGGLKEGGIGIGIPNGYAPGAGVKELTRVCALAAEAGSLTFTHIANASNVDPHSSLESYVRIIGLAGATGAHMHVCHLNSTSILDVKSAVDVLQRAQAQGLPITVEAYPYGTGSTVVSAGFFTQPDFAARTGSDYDQIELVRSGERFTNVEALRAASARDPGDLILWHFLDTENEPAHRGLLDLSVTYPGGNIASDALPWTMPDGSFYDGADWPLPEEATSHPRSSGTFTRFLRDYVRDRALIGLMEGLAKCTLLPARVIEETAPQIRRKGRLQVGCDADVVVFDFDRLQDRATFRQMNLTAEGMVHVLVNGVPVICDGALDTDAAPGVAIVGRGIAEARA</sequence>
<proteinExistence type="predicted"/>
<dbReference type="GO" id="GO:0005829">
    <property type="term" value="C:cytosol"/>
    <property type="evidence" value="ECO:0007669"/>
    <property type="project" value="TreeGrafter"/>
</dbReference>
<comment type="caution">
    <text evidence="2">The sequence shown here is derived from an EMBL/GenBank/DDBJ whole genome shotgun (WGS) entry which is preliminary data.</text>
</comment>
<dbReference type="InterPro" id="IPR050378">
    <property type="entry name" value="Metallo-dep_Hydrolases_sf"/>
</dbReference>
<reference evidence="2 3" key="1">
    <citation type="submission" date="2018-08" db="EMBL/GenBank/DDBJ databases">
        <title>Pseudooceanicola sediminis CY03 in the family Rhodobacteracea.</title>
        <authorList>
            <person name="Zhang Y.-J."/>
        </authorList>
    </citation>
    <scope>NUCLEOTIDE SEQUENCE [LARGE SCALE GENOMIC DNA]</scope>
    <source>
        <strain evidence="2 3">CY03</strain>
    </source>
</reference>
<evidence type="ECO:0000313" key="2">
    <source>
        <dbReference type="EMBL" id="RII37061.1"/>
    </source>
</evidence>
<evidence type="ECO:0000259" key="1">
    <source>
        <dbReference type="Pfam" id="PF07969"/>
    </source>
</evidence>
<dbReference type="AlphaFoldDB" id="A0A399IVK0"/>
<feature type="domain" description="Amidohydrolase 3" evidence="1">
    <location>
        <begin position="253"/>
        <end position="479"/>
    </location>
</feature>
<gene>
    <name evidence="2" type="ORF">DL237_19210</name>
</gene>
<dbReference type="PANTHER" id="PTHR11647">
    <property type="entry name" value="HYDRANTOINASE/DIHYDROPYRIMIDINASE FAMILY MEMBER"/>
    <property type="match status" value="1"/>
</dbReference>
<dbReference type="EC" id="3.5.1.82" evidence="2"/>
<dbReference type="InterPro" id="IPR013108">
    <property type="entry name" value="Amidohydro_3"/>
</dbReference>
<dbReference type="SUPFAM" id="SSF51338">
    <property type="entry name" value="Composite domain of metallo-dependent hydrolases"/>
    <property type="match status" value="1"/>
</dbReference>